<dbReference type="PRINTS" id="PR00412">
    <property type="entry name" value="EPOXHYDRLASE"/>
</dbReference>
<proteinExistence type="predicted"/>
<gene>
    <name evidence="3" type="ORF">DDE23_20100</name>
</gene>
<dbReference type="EMBL" id="QDDR01000012">
    <property type="protein sequence ID" value="PVE45805.1"/>
    <property type="molecule type" value="Genomic_DNA"/>
</dbReference>
<dbReference type="AlphaFoldDB" id="A0A2T7UM83"/>
<feature type="domain" description="AB hydrolase-1" evidence="2">
    <location>
        <begin position="23"/>
        <end position="258"/>
    </location>
</feature>
<dbReference type="GO" id="GO:0016020">
    <property type="term" value="C:membrane"/>
    <property type="evidence" value="ECO:0007669"/>
    <property type="project" value="TreeGrafter"/>
</dbReference>
<reference evidence="3 4" key="1">
    <citation type="journal article" date="2011" name="Syst. Appl. Microbiol.">
        <title>Defluviimonas denitrificans gen. nov., sp. nov., and Pararhodobacter aggregans gen. nov., sp. nov., non-phototrophic Rhodobacteraceae from the biofilter of a marine aquaculture.</title>
        <authorList>
            <person name="Foesel B.U."/>
            <person name="Drake H.L."/>
            <person name="Schramm A."/>
        </authorList>
    </citation>
    <scope>NUCLEOTIDE SEQUENCE [LARGE SCALE GENOMIC DNA]</scope>
    <source>
        <strain evidence="3 4">D1-19</strain>
    </source>
</reference>
<accession>A0A2T7UM83</accession>
<name>A0A2T7UM83_9RHOB</name>
<protein>
    <submittedName>
        <fullName evidence="3">Alpha/beta hydrolase</fullName>
    </submittedName>
</protein>
<evidence type="ECO:0000313" key="4">
    <source>
        <dbReference type="Proteomes" id="UP000244810"/>
    </source>
</evidence>
<dbReference type="Proteomes" id="UP000244810">
    <property type="component" value="Unassembled WGS sequence"/>
</dbReference>
<comment type="caution">
    <text evidence="3">The sequence shown here is derived from an EMBL/GenBank/DDBJ whole genome shotgun (WGS) entry which is preliminary data.</text>
</comment>
<keyword evidence="1 3" id="KW-0378">Hydrolase</keyword>
<dbReference type="RefSeq" id="WP_107754103.1">
    <property type="nucleotide sequence ID" value="NZ_QBKF01000012.1"/>
</dbReference>
<dbReference type="PRINTS" id="PR00111">
    <property type="entry name" value="ABHYDROLASE"/>
</dbReference>
<dbReference type="Gene3D" id="3.40.50.1820">
    <property type="entry name" value="alpha/beta hydrolase"/>
    <property type="match status" value="1"/>
</dbReference>
<evidence type="ECO:0000256" key="1">
    <source>
        <dbReference type="ARBA" id="ARBA00022801"/>
    </source>
</evidence>
<evidence type="ECO:0000313" key="3">
    <source>
        <dbReference type="EMBL" id="PVE45805.1"/>
    </source>
</evidence>
<dbReference type="InterPro" id="IPR050266">
    <property type="entry name" value="AB_hydrolase_sf"/>
</dbReference>
<sequence>MSAQDHIAAGFGWREHAGDGPVLVALHGIGSEARAFDPLAAALPGWRVLAWEAPGYGPTEALPIDWPTAPDYAVALTAFLDARGVERVHLLGHSLGTLIGAAFAKAHPARALTLTLASCAQGGGAAPGHLPENQAARLDDLRRLGASEFARTRAPRLVFQPEANPDLVAKVTEGMAKIKLPGYAQAVRMLASGNLSADCAALTVPTAVIVGAEDVVTPPAQSQAAHAALPAAHRGALTLIPGAGHALHQQAPAALAKAILDHAAKGVTP</sequence>
<dbReference type="GO" id="GO:0016787">
    <property type="term" value="F:hydrolase activity"/>
    <property type="evidence" value="ECO:0007669"/>
    <property type="project" value="UniProtKB-KW"/>
</dbReference>
<dbReference type="OrthoDB" id="9804723at2"/>
<dbReference type="PANTHER" id="PTHR43798">
    <property type="entry name" value="MONOACYLGLYCEROL LIPASE"/>
    <property type="match status" value="1"/>
</dbReference>
<dbReference type="Pfam" id="PF12697">
    <property type="entry name" value="Abhydrolase_6"/>
    <property type="match status" value="1"/>
</dbReference>
<keyword evidence="4" id="KW-1185">Reference proteome</keyword>
<dbReference type="PANTHER" id="PTHR43798:SF31">
    <property type="entry name" value="AB HYDROLASE SUPERFAMILY PROTEIN YCLE"/>
    <property type="match status" value="1"/>
</dbReference>
<organism evidence="3 4">
    <name type="scientific">Pararhodobacter aggregans</name>
    <dbReference type="NCBI Taxonomy" id="404875"/>
    <lineage>
        <taxon>Bacteria</taxon>
        <taxon>Pseudomonadati</taxon>
        <taxon>Pseudomonadota</taxon>
        <taxon>Alphaproteobacteria</taxon>
        <taxon>Rhodobacterales</taxon>
        <taxon>Paracoccaceae</taxon>
        <taxon>Pararhodobacter</taxon>
    </lineage>
</organism>
<dbReference type="InterPro" id="IPR029058">
    <property type="entry name" value="AB_hydrolase_fold"/>
</dbReference>
<evidence type="ECO:0000259" key="2">
    <source>
        <dbReference type="Pfam" id="PF12697"/>
    </source>
</evidence>
<dbReference type="InterPro" id="IPR000639">
    <property type="entry name" value="Epox_hydrolase-like"/>
</dbReference>
<dbReference type="InterPro" id="IPR000073">
    <property type="entry name" value="AB_hydrolase_1"/>
</dbReference>
<dbReference type="SUPFAM" id="SSF53474">
    <property type="entry name" value="alpha/beta-Hydrolases"/>
    <property type="match status" value="1"/>
</dbReference>